<feature type="compositionally biased region" description="Basic and acidic residues" evidence="1">
    <location>
        <begin position="82"/>
        <end position="105"/>
    </location>
</feature>
<dbReference type="Proteomes" id="UP000199542">
    <property type="component" value="Unassembled WGS sequence"/>
</dbReference>
<dbReference type="AlphaFoldDB" id="A0A1G4PU48"/>
<name>A0A1G4PU48_9HYPH</name>
<gene>
    <name evidence="2" type="ORF">SAMN02927900_00951</name>
</gene>
<dbReference type="EMBL" id="FMTM01000001">
    <property type="protein sequence ID" value="SCW35549.1"/>
    <property type="molecule type" value="Genomic_DNA"/>
</dbReference>
<organism evidence="2 3">
    <name type="scientific">Rhizobium mongolense subsp. loessense</name>
    <dbReference type="NCBI Taxonomy" id="158890"/>
    <lineage>
        <taxon>Bacteria</taxon>
        <taxon>Pseudomonadati</taxon>
        <taxon>Pseudomonadota</taxon>
        <taxon>Alphaproteobacteria</taxon>
        <taxon>Hyphomicrobiales</taxon>
        <taxon>Rhizobiaceae</taxon>
        <taxon>Rhizobium/Agrobacterium group</taxon>
        <taxon>Rhizobium</taxon>
    </lineage>
</organism>
<dbReference type="RefSeq" id="WP_092583729.1">
    <property type="nucleotide sequence ID" value="NZ_FMTM01000001.1"/>
</dbReference>
<proteinExistence type="predicted"/>
<reference evidence="2 3" key="1">
    <citation type="submission" date="2016-10" db="EMBL/GenBank/DDBJ databases">
        <authorList>
            <person name="de Groot N.N."/>
        </authorList>
    </citation>
    <scope>NUCLEOTIDE SEQUENCE [LARGE SCALE GENOMIC DNA]</scope>
    <source>
        <strain evidence="2 3">CGMCC 1.3401</strain>
    </source>
</reference>
<feature type="compositionally biased region" description="Basic and acidic residues" evidence="1">
    <location>
        <begin position="1"/>
        <end position="18"/>
    </location>
</feature>
<feature type="region of interest" description="Disordered" evidence="1">
    <location>
        <begin position="1"/>
        <end position="32"/>
    </location>
</feature>
<feature type="region of interest" description="Disordered" evidence="1">
    <location>
        <begin position="45"/>
        <end position="105"/>
    </location>
</feature>
<protein>
    <submittedName>
        <fullName evidence="2">Uncharacterized protein</fullName>
    </submittedName>
</protein>
<evidence type="ECO:0000256" key="1">
    <source>
        <dbReference type="SAM" id="MobiDB-lite"/>
    </source>
</evidence>
<sequence length="105" mass="11516">MDQEEAAKSWKAYIDRHGPQGADQNVKIEREETRQSMLREDFRATWPIGGFAPSENGEGPASAPAVTPTIVSRATPAVGQHLQEKHDSALPAPEHETGDRVVRES</sequence>
<accession>A0A1G4PU48</accession>
<evidence type="ECO:0000313" key="2">
    <source>
        <dbReference type="EMBL" id="SCW35549.1"/>
    </source>
</evidence>
<evidence type="ECO:0000313" key="3">
    <source>
        <dbReference type="Proteomes" id="UP000199542"/>
    </source>
</evidence>